<evidence type="ECO:0000313" key="3">
    <source>
        <dbReference type="EMBL" id="VEU19953.1"/>
    </source>
</evidence>
<dbReference type="InterPro" id="IPR015940">
    <property type="entry name" value="UBA"/>
</dbReference>
<dbReference type="InterPro" id="IPR036869">
    <property type="entry name" value="J_dom_sf"/>
</dbReference>
<feature type="domain" description="UBA" evidence="2">
    <location>
        <begin position="173"/>
        <end position="215"/>
    </location>
</feature>
<feature type="region of interest" description="Disordered" evidence="1">
    <location>
        <begin position="217"/>
        <end position="238"/>
    </location>
</feature>
<dbReference type="FunFam" id="1.10.287.110:FF:000002">
    <property type="entry name" value="putative tyrosine-protein phosphatase auxilin isoform X2"/>
    <property type="match status" value="1"/>
</dbReference>
<feature type="compositionally biased region" description="Low complexity" evidence="1">
    <location>
        <begin position="110"/>
        <end position="136"/>
    </location>
</feature>
<feature type="compositionally biased region" description="Basic and acidic residues" evidence="1">
    <location>
        <begin position="360"/>
        <end position="379"/>
    </location>
</feature>
<organism evidence="3 4">
    <name type="scientific">Brettanomyces naardenensis</name>
    <name type="common">Yeast</name>
    <dbReference type="NCBI Taxonomy" id="13370"/>
    <lineage>
        <taxon>Eukaryota</taxon>
        <taxon>Fungi</taxon>
        <taxon>Dikarya</taxon>
        <taxon>Ascomycota</taxon>
        <taxon>Saccharomycotina</taxon>
        <taxon>Pichiomycetes</taxon>
        <taxon>Pichiales</taxon>
        <taxon>Pichiaceae</taxon>
        <taxon>Brettanomyces</taxon>
    </lineage>
</organism>
<proteinExistence type="predicted"/>
<dbReference type="SUPFAM" id="SSF46565">
    <property type="entry name" value="Chaperone J-domain"/>
    <property type="match status" value="1"/>
</dbReference>
<dbReference type="SUPFAM" id="SSF48452">
    <property type="entry name" value="TPR-like"/>
    <property type="match status" value="1"/>
</dbReference>
<accession>A0A448YGJ5</accession>
<dbReference type="GO" id="GO:0072583">
    <property type="term" value="P:clathrin-dependent endocytosis"/>
    <property type="evidence" value="ECO:0007669"/>
    <property type="project" value="TreeGrafter"/>
</dbReference>
<dbReference type="InParanoid" id="A0A448YGJ5"/>
<dbReference type="AlphaFoldDB" id="A0A448YGJ5"/>
<sequence length="716" mass="80256">MSGNDLFADLLAGARKNKNVSNVPMAQRMSMSSSSLSSTGNGVVDHSINLDFLDKHLSGSSVHIQAPQPSSGDDINDILSSFSGSSRSTPQLHEANSGPSQTGDHHQPRQQQQSHIESSSSLSLASGHQQQQQQQQTADLLEGFFSSPVPETPPKEEDAVESPQPDRKETEAELKDEALAELADMGFPIQKAGEALSSTKSGHDVNGAINYLMSQAHSESKNEVHRSHNQQWPETQDDKFGTVVNDLSSDLMSKASSFLQTGRKKISEGIEMYRQQQYERNGHQPAWMRNQATYKTKSLRLPGDEEEEMLPEDIKRITEQHRARLRQFRREREEHQVHKDENGPVIPSRPPPPPTRRGRSNKDNRSNGQYRLDKPDSAPHRTSAPIKSKTPDEALLDIMNSSAAPAVPKSRNTNQKKDVAESHSIAFAEPVSVGFTTARSNGGQSFKTGDFPQSLIFYKSALSELPEGHPLQVIILSNISTVYEKLGNAKEQLSSSSKGLELISKISKDNSDLDRIYLEKDKVVKDLWIKLLSRKAEALEHLERFKEALEAYSELLNHGVSSKPILDGKRRCMDVLEPKSKTTAKVRLNNTITNNASGEALKRVKEQDAKEERIENEKFRLHDKVEETLNQWTNGKKENIRALLASLHEILWPELNWKPVSMTDLVLDKKVKITYMKAVSRVHPDKIGRDVTTERRMIANGVFITLNEAWEKYKQN</sequence>
<evidence type="ECO:0000256" key="1">
    <source>
        <dbReference type="SAM" id="MobiDB-lite"/>
    </source>
</evidence>
<dbReference type="PANTHER" id="PTHR23172">
    <property type="entry name" value="AUXILIN/CYCLIN G-ASSOCIATED KINASE-RELATED"/>
    <property type="match status" value="1"/>
</dbReference>
<dbReference type="InterPro" id="IPR011990">
    <property type="entry name" value="TPR-like_helical_dom_sf"/>
</dbReference>
<dbReference type="Gene3D" id="1.10.287.110">
    <property type="entry name" value="DnaJ domain"/>
    <property type="match status" value="1"/>
</dbReference>
<gene>
    <name evidence="3" type="ORF">BRENAR_LOCUS688</name>
</gene>
<dbReference type="SUPFAM" id="SSF46934">
    <property type="entry name" value="UBA-like"/>
    <property type="match status" value="1"/>
</dbReference>
<feature type="region of interest" description="Disordered" evidence="1">
    <location>
        <begin position="63"/>
        <end position="172"/>
    </location>
</feature>
<dbReference type="OrthoDB" id="1717591at2759"/>
<dbReference type="EMBL" id="CAACVR010000001">
    <property type="protein sequence ID" value="VEU19953.1"/>
    <property type="molecule type" value="Genomic_DNA"/>
</dbReference>
<dbReference type="Gene3D" id="1.25.40.10">
    <property type="entry name" value="Tetratricopeptide repeat domain"/>
    <property type="match status" value="1"/>
</dbReference>
<dbReference type="FunCoup" id="A0A448YGJ5">
    <property type="interactions" value="54"/>
</dbReference>
<evidence type="ECO:0000313" key="4">
    <source>
        <dbReference type="Proteomes" id="UP000290900"/>
    </source>
</evidence>
<dbReference type="GO" id="GO:0005737">
    <property type="term" value="C:cytoplasm"/>
    <property type="evidence" value="ECO:0007669"/>
    <property type="project" value="TreeGrafter"/>
</dbReference>
<dbReference type="PROSITE" id="PS50030">
    <property type="entry name" value="UBA"/>
    <property type="match status" value="1"/>
</dbReference>
<dbReference type="STRING" id="13370.A0A448YGJ5"/>
<dbReference type="GO" id="GO:0030276">
    <property type="term" value="F:clathrin binding"/>
    <property type="evidence" value="ECO:0007669"/>
    <property type="project" value="TreeGrafter"/>
</dbReference>
<name>A0A448YGJ5_BRENA</name>
<feature type="compositionally biased region" description="Basic and acidic residues" evidence="1">
    <location>
        <begin position="329"/>
        <end position="342"/>
    </location>
</feature>
<dbReference type="GO" id="GO:0072318">
    <property type="term" value="P:clathrin coat disassembly"/>
    <property type="evidence" value="ECO:0007669"/>
    <property type="project" value="TreeGrafter"/>
</dbReference>
<dbReference type="Gene3D" id="1.10.8.10">
    <property type="entry name" value="DNA helicase RuvA subunit, C-terminal domain"/>
    <property type="match status" value="1"/>
</dbReference>
<dbReference type="Proteomes" id="UP000290900">
    <property type="component" value="Unassembled WGS sequence"/>
</dbReference>
<feature type="region of interest" description="Disordered" evidence="1">
    <location>
        <begin position="329"/>
        <end position="392"/>
    </location>
</feature>
<keyword evidence="4" id="KW-1185">Reference proteome</keyword>
<evidence type="ECO:0000259" key="2">
    <source>
        <dbReference type="PROSITE" id="PS50030"/>
    </source>
</evidence>
<dbReference type="GO" id="GO:0031982">
    <property type="term" value="C:vesicle"/>
    <property type="evidence" value="ECO:0007669"/>
    <property type="project" value="TreeGrafter"/>
</dbReference>
<reference evidence="3 4" key="1">
    <citation type="submission" date="2018-12" db="EMBL/GenBank/DDBJ databases">
        <authorList>
            <person name="Tiukova I."/>
            <person name="Dainat J."/>
        </authorList>
    </citation>
    <scope>NUCLEOTIDE SEQUENCE [LARGE SCALE GENOMIC DNA]</scope>
</reference>
<dbReference type="PANTHER" id="PTHR23172:SF19">
    <property type="entry name" value="J DOMAIN-CONTAINING PROTEIN"/>
    <property type="match status" value="1"/>
</dbReference>
<feature type="compositionally biased region" description="Polar residues" evidence="1">
    <location>
        <begin position="63"/>
        <end position="91"/>
    </location>
</feature>
<dbReference type="InterPro" id="IPR009060">
    <property type="entry name" value="UBA-like_sf"/>
</dbReference>
<protein>
    <submittedName>
        <fullName evidence="3">DEKNAAC100415</fullName>
    </submittedName>
</protein>